<dbReference type="InterPro" id="IPR050789">
    <property type="entry name" value="Diverse_Enzym_Activities"/>
</dbReference>
<keyword evidence="3" id="KW-1185">Reference proteome</keyword>
<protein>
    <submittedName>
        <fullName evidence="2">Beta-lactamase</fullName>
    </submittedName>
</protein>
<accession>A0A9P5TRY9</accession>
<comment type="caution">
    <text evidence="2">The sequence shown here is derived from an EMBL/GenBank/DDBJ whole genome shotgun (WGS) entry which is preliminary data.</text>
</comment>
<dbReference type="PANTHER" id="PTHR43283">
    <property type="entry name" value="BETA-LACTAMASE-RELATED"/>
    <property type="match status" value="1"/>
</dbReference>
<dbReference type="InterPro" id="IPR001466">
    <property type="entry name" value="Beta-lactam-related"/>
</dbReference>
<organism evidence="2 3">
    <name type="scientific">Gymnopilus junonius</name>
    <name type="common">Spectacular rustgill mushroom</name>
    <name type="synonym">Gymnopilus spectabilis subsp. junonius</name>
    <dbReference type="NCBI Taxonomy" id="109634"/>
    <lineage>
        <taxon>Eukaryota</taxon>
        <taxon>Fungi</taxon>
        <taxon>Dikarya</taxon>
        <taxon>Basidiomycota</taxon>
        <taxon>Agaricomycotina</taxon>
        <taxon>Agaricomycetes</taxon>
        <taxon>Agaricomycetidae</taxon>
        <taxon>Agaricales</taxon>
        <taxon>Agaricineae</taxon>
        <taxon>Hymenogastraceae</taxon>
        <taxon>Gymnopilus</taxon>
    </lineage>
</organism>
<evidence type="ECO:0000313" key="3">
    <source>
        <dbReference type="Proteomes" id="UP000724874"/>
    </source>
</evidence>
<sequence length="403" mass="44232">MTTLSSSCKQNLDEFIDAALKTKKTPGFILGVTNVDGEIYFHGGGPKVVNDDASGEINQDSVFWLCSQTKLIASLAGLILIEQGKISMDTPVADYFPQLRNPVIVDSTSPQTTFRPATAVMTVKHLLNFSSGLFYGDRPDSDGSLPPPYTSKEMHAAEDPYSAWFQTLKGDLPGVPLKFEPGTDFVYGWSADVLGFLVEKVTGQTLEEFLQEHIFKPLGMETSFYLTPNLRERLVDLACRAKDGSLSPWAGQLKIIEQDPARVQLHLGGVGLYGSVRDYLKLLRHLMQLKVENPILRRETVAEMFVPALPEAGEKAISAFLAAPNWGPGAQWGTATGLTTQDWPNRRKKGSAFWGGWAGTEYFIDPTSGIAAVLGIQVSPFGDQELWNLWPKLEASLYSALVI</sequence>
<evidence type="ECO:0000313" key="2">
    <source>
        <dbReference type="EMBL" id="KAF8909682.1"/>
    </source>
</evidence>
<dbReference type="EMBL" id="JADNYJ010000008">
    <property type="protein sequence ID" value="KAF8909682.1"/>
    <property type="molecule type" value="Genomic_DNA"/>
</dbReference>
<gene>
    <name evidence="2" type="ORF">CPB84DRAFT_1812927</name>
</gene>
<dbReference type="InterPro" id="IPR012338">
    <property type="entry name" value="Beta-lactam/transpept-like"/>
</dbReference>
<feature type="domain" description="Beta-lactamase-related" evidence="1">
    <location>
        <begin position="12"/>
        <end position="374"/>
    </location>
</feature>
<dbReference type="Pfam" id="PF00144">
    <property type="entry name" value="Beta-lactamase"/>
    <property type="match status" value="1"/>
</dbReference>
<proteinExistence type="predicted"/>
<dbReference type="Gene3D" id="3.40.710.10">
    <property type="entry name" value="DD-peptidase/beta-lactamase superfamily"/>
    <property type="match status" value="1"/>
</dbReference>
<dbReference type="OrthoDB" id="428260at2759"/>
<dbReference type="PANTHER" id="PTHR43283:SF3">
    <property type="entry name" value="BETA-LACTAMASE FAMILY PROTEIN (AFU_ORTHOLOGUE AFUA_5G07500)"/>
    <property type="match status" value="1"/>
</dbReference>
<dbReference type="Proteomes" id="UP000724874">
    <property type="component" value="Unassembled WGS sequence"/>
</dbReference>
<dbReference type="AlphaFoldDB" id="A0A9P5TRY9"/>
<reference evidence="2" key="1">
    <citation type="submission" date="2020-11" db="EMBL/GenBank/DDBJ databases">
        <authorList>
            <consortium name="DOE Joint Genome Institute"/>
            <person name="Ahrendt S."/>
            <person name="Riley R."/>
            <person name="Andreopoulos W."/>
            <person name="LaButti K."/>
            <person name="Pangilinan J."/>
            <person name="Ruiz-duenas F.J."/>
            <person name="Barrasa J.M."/>
            <person name="Sanchez-Garcia M."/>
            <person name="Camarero S."/>
            <person name="Miyauchi S."/>
            <person name="Serrano A."/>
            <person name="Linde D."/>
            <person name="Babiker R."/>
            <person name="Drula E."/>
            <person name="Ayuso-Fernandez I."/>
            <person name="Pacheco R."/>
            <person name="Padilla G."/>
            <person name="Ferreira P."/>
            <person name="Barriuso J."/>
            <person name="Kellner H."/>
            <person name="Castanera R."/>
            <person name="Alfaro M."/>
            <person name="Ramirez L."/>
            <person name="Pisabarro A.G."/>
            <person name="Kuo A."/>
            <person name="Tritt A."/>
            <person name="Lipzen A."/>
            <person name="He G."/>
            <person name="Yan M."/>
            <person name="Ng V."/>
            <person name="Cullen D."/>
            <person name="Martin F."/>
            <person name="Rosso M.-N."/>
            <person name="Henrissat B."/>
            <person name="Hibbett D."/>
            <person name="Martinez A.T."/>
            <person name="Grigoriev I.V."/>
        </authorList>
    </citation>
    <scope>NUCLEOTIDE SEQUENCE</scope>
    <source>
        <strain evidence="2">AH 44721</strain>
    </source>
</reference>
<name>A0A9P5TRY9_GYMJU</name>
<evidence type="ECO:0000259" key="1">
    <source>
        <dbReference type="Pfam" id="PF00144"/>
    </source>
</evidence>
<dbReference type="SUPFAM" id="SSF56601">
    <property type="entry name" value="beta-lactamase/transpeptidase-like"/>
    <property type="match status" value="1"/>
</dbReference>